<proteinExistence type="predicted"/>
<accession>A0A382ZAV6</accession>
<protein>
    <submittedName>
        <fullName evidence="1">Uncharacterized protein</fullName>
    </submittedName>
</protein>
<feature type="non-terminal residue" evidence="1">
    <location>
        <position position="114"/>
    </location>
</feature>
<organism evidence="1">
    <name type="scientific">marine metagenome</name>
    <dbReference type="NCBI Taxonomy" id="408172"/>
    <lineage>
        <taxon>unclassified sequences</taxon>
        <taxon>metagenomes</taxon>
        <taxon>ecological metagenomes</taxon>
    </lineage>
</organism>
<evidence type="ECO:0000313" key="1">
    <source>
        <dbReference type="EMBL" id="SVD92622.1"/>
    </source>
</evidence>
<reference evidence="1" key="1">
    <citation type="submission" date="2018-05" db="EMBL/GenBank/DDBJ databases">
        <authorList>
            <person name="Lanie J.A."/>
            <person name="Ng W.-L."/>
            <person name="Kazmierczak K.M."/>
            <person name="Andrzejewski T.M."/>
            <person name="Davidsen T.M."/>
            <person name="Wayne K.J."/>
            <person name="Tettelin H."/>
            <person name="Glass J.I."/>
            <person name="Rusch D."/>
            <person name="Podicherti R."/>
            <person name="Tsui H.-C.T."/>
            <person name="Winkler M.E."/>
        </authorList>
    </citation>
    <scope>NUCLEOTIDE SEQUENCE</scope>
</reference>
<name>A0A382ZAV6_9ZZZZ</name>
<gene>
    <name evidence="1" type="ORF">METZ01_LOCUS445476</name>
</gene>
<sequence>MNRILKISLTLLFSTLFLINLTGCATRGDIKNPLDPVGVTSQTDKEMATVVFYRSNDHLGIVQDFLTPIVVQVDSISVGLVTNLDPKFYLEASRSTYMSNKYTPGTHTFSFGPF</sequence>
<dbReference type="AlphaFoldDB" id="A0A382ZAV6"/>
<dbReference type="EMBL" id="UINC01182415">
    <property type="protein sequence ID" value="SVD92622.1"/>
    <property type="molecule type" value="Genomic_DNA"/>
</dbReference>